<comment type="caution">
    <text evidence="8">The sequence shown here is derived from an EMBL/GenBank/DDBJ whole genome shotgun (WGS) entry which is preliminary data.</text>
</comment>
<dbReference type="InterPro" id="IPR027379">
    <property type="entry name" value="CLS_N"/>
</dbReference>
<keyword evidence="2" id="KW-1003">Cell membrane</keyword>
<name>A0A7J5AXP2_9MICO</name>
<keyword evidence="5 6" id="KW-0472">Membrane</keyword>
<protein>
    <submittedName>
        <fullName evidence="8">PLDc_N domain-containing protein</fullName>
    </submittedName>
</protein>
<feature type="transmembrane region" description="Helical" evidence="6">
    <location>
        <begin position="42"/>
        <end position="61"/>
    </location>
</feature>
<gene>
    <name evidence="8" type="ORF">F8O03_16880</name>
</gene>
<evidence type="ECO:0000256" key="3">
    <source>
        <dbReference type="ARBA" id="ARBA00022692"/>
    </source>
</evidence>
<keyword evidence="3 6" id="KW-0812">Transmembrane</keyword>
<accession>A0A7J5AXP2</accession>
<dbReference type="OrthoDB" id="3298527at2"/>
<proteinExistence type="predicted"/>
<evidence type="ECO:0000256" key="4">
    <source>
        <dbReference type="ARBA" id="ARBA00022989"/>
    </source>
</evidence>
<sequence length="75" mass="8219">MNGNFDLLAPLLPVLVLVLVLVAWCLVDLARRPEVRYLPKMAWAVITIATIPFGAIAYLILGRAPAAPLHDSDLR</sequence>
<organism evidence="8 9">
    <name type="scientific">Pseudoclavibacter terrae</name>
    <dbReference type="NCBI Taxonomy" id="1530195"/>
    <lineage>
        <taxon>Bacteria</taxon>
        <taxon>Bacillati</taxon>
        <taxon>Actinomycetota</taxon>
        <taxon>Actinomycetes</taxon>
        <taxon>Micrococcales</taxon>
        <taxon>Microbacteriaceae</taxon>
        <taxon>Pseudoclavibacter</taxon>
    </lineage>
</organism>
<evidence type="ECO:0000313" key="9">
    <source>
        <dbReference type="Proteomes" id="UP000490386"/>
    </source>
</evidence>
<dbReference type="AlphaFoldDB" id="A0A7J5AXP2"/>
<evidence type="ECO:0000259" key="7">
    <source>
        <dbReference type="Pfam" id="PF13396"/>
    </source>
</evidence>
<reference evidence="8 9" key="1">
    <citation type="submission" date="2019-09" db="EMBL/GenBank/DDBJ databases">
        <title>Phylogeny of genus Pseudoclavibacter and closely related genus.</title>
        <authorList>
            <person name="Li Y."/>
        </authorList>
    </citation>
    <scope>NUCLEOTIDE SEQUENCE [LARGE SCALE GENOMIC DNA]</scope>
    <source>
        <strain evidence="8 9">THG-MD12</strain>
    </source>
</reference>
<feature type="transmembrane region" description="Helical" evidence="6">
    <location>
        <begin position="12"/>
        <end position="30"/>
    </location>
</feature>
<evidence type="ECO:0000256" key="2">
    <source>
        <dbReference type="ARBA" id="ARBA00022475"/>
    </source>
</evidence>
<dbReference type="Pfam" id="PF13396">
    <property type="entry name" value="PLDc_N"/>
    <property type="match status" value="1"/>
</dbReference>
<dbReference type="EMBL" id="WBJX01000007">
    <property type="protein sequence ID" value="KAB1636198.1"/>
    <property type="molecule type" value="Genomic_DNA"/>
</dbReference>
<dbReference type="Proteomes" id="UP000490386">
    <property type="component" value="Unassembled WGS sequence"/>
</dbReference>
<evidence type="ECO:0000256" key="6">
    <source>
        <dbReference type="SAM" id="Phobius"/>
    </source>
</evidence>
<evidence type="ECO:0000256" key="1">
    <source>
        <dbReference type="ARBA" id="ARBA00004651"/>
    </source>
</evidence>
<keyword evidence="9" id="KW-1185">Reference proteome</keyword>
<comment type="subcellular location">
    <subcellularLocation>
        <location evidence="1">Cell membrane</location>
        <topology evidence="1">Multi-pass membrane protein</topology>
    </subcellularLocation>
</comment>
<feature type="domain" description="Cardiolipin synthase N-terminal" evidence="7">
    <location>
        <begin position="20"/>
        <end position="63"/>
    </location>
</feature>
<evidence type="ECO:0000256" key="5">
    <source>
        <dbReference type="ARBA" id="ARBA00023136"/>
    </source>
</evidence>
<evidence type="ECO:0000313" key="8">
    <source>
        <dbReference type="EMBL" id="KAB1636198.1"/>
    </source>
</evidence>
<dbReference type="GO" id="GO:0005886">
    <property type="term" value="C:plasma membrane"/>
    <property type="evidence" value="ECO:0007669"/>
    <property type="project" value="UniProtKB-SubCell"/>
</dbReference>
<keyword evidence="4 6" id="KW-1133">Transmembrane helix</keyword>
<dbReference type="RefSeq" id="WP_151424907.1">
    <property type="nucleotide sequence ID" value="NZ_WBJX01000007.1"/>
</dbReference>